<organism evidence="1">
    <name type="scientific">Cyprideis torosa</name>
    <dbReference type="NCBI Taxonomy" id="163714"/>
    <lineage>
        <taxon>Eukaryota</taxon>
        <taxon>Metazoa</taxon>
        <taxon>Ecdysozoa</taxon>
        <taxon>Arthropoda</taxon>
        <taxon>Crustacea</taxon>
        <taxon>Oligostraca</taxon>
        <taxon>Ostracoda</taxon>
        <taxon>Podocopa</taxon>
        <taxon>Podocopida</taxon>
        <taxon>Cytherocopina</taxon>
        <taxon>Cytheroidea</taxon>
        <taxon>Cytherideidae</taxon>
        <taxon>Cyprideis</taxon>
    </lineage>
</organism>
<reference evidence="1" key="1">
    <citation type="submission" date="2020-11" db="EMBL/GenBank/DDBJ databases">
        <authorList>
            <person name="Tran Van P."/>
        </authorList>
    </citation>
    <scope>NUCLEOTIDE SEQUENCE</scope>
</reference>
<sequence length="241" mass="26703">MLLILPEDVRQKLKPLENLPAEVAQEFCRISIEFFKGNVKSKTLRSAENKLSLPEGSVESCVTALLYLLKEAGQREAVELSCLELAVWVNSKSLPGTVEPTCTGPVQGVLVECAIARLQLQSTMGLHTLVGNIHKLSLPEGSVESCVTALLYLLKEAGQRELTEAEFAASIACLRLEPDVRDVLVAYYQGNLDNPALRLRAGDQAPPTERKGQWAYNGLDWRLDLESDWSCFKSTRKPYQD</sequence>
<dbReference type="PANTHER" id="PTHR15857">
    <property type="entry name" value="COMM DOMAIN CONTAINING PROTEIN 2"/>
    <property type="match status" value="1"/>
</dbReference>
<evidence type="ECO:0000313" key="1">
    <source>
        <dbReference type="EMBL" id="CAD7231692.1"/>
    </source>
</evidence>
<dbReference type="EMBL" id="OB663779">
    <property type="protein sequence ID" value="CAD7231692.1"/>
    <property type="molecule type" value="Genomic_DNA"/>
</dbReference>
<dbReference type="OrthoDB" id="10257479at2759"/>
<dbReference type="AlphaFoldDB" id="A0A7R8WN68"/>
<dbReference type="PANTHER" id="PTHR15857:SF0">
    <property type="entry name" value="COMM DOMAIN-CONTAINING PROTEIN 2"/>
    <property type="match status" value="1"/>
</dbReference>
<proteinExistence type="predicted"/>
<protein>
    <submittedName>
        <fullName evidence="1">Uncharacterized protein</fullName>
    </submittedName>
</protein>
<gene>
    <name evidence="1" type="ORF">CTOB1V02_LOCUS9536</name>
</gene>
<accession>A0A7R8WN68</accession>
<name>A0A7R8WN68_9CRUS</name>
<dbReference type="InterPro" id="IPR037354">
    <property type="entry name" value="Commd2"/>
</dbReference>